<keyword evidence="3" id="KW-1185">Reference proteome</keyword>
<protein>
    <submittedName>
        <fullName evidence="2">Uncharacterized protein</fullName>
    </submittedName>
</protein>
<sequence length="85" mass="8725">MLLLIGFFVYKMVAGDDGHGTIDPKISQQYMQRSAAGYGQAPAGTQRPTGPGPGQPGYGGGRPMGYGGGQQGYGGGQQQGGYGRR</sequence>
<organism evidence="2 3">
    <name type="scientific">Armatimonas rosea</name>
    <dbReference type="NCBI Taxonomy" id="685828"/>
    <lineage>
        <taxon>Bacteria</taxon>
        <taxon>Bacillati</taxon>
        <taxon>Armatimonadota</taxon>
        <taxon>Armatimonadia</taxon>
        <taxon>Armatimonadales</taxon>
        <taxon>Armatimonadaceae</taxon>
        <taxon>Armatimonas</taxon>
    </lineage>
</organism>
<accession>A0A7W9W504</accession>
<gene>
    <name evidence="2" type="ORF">HNQ39_000167</name>
</gene>
<evidence type="ECO:0000313" key="3">
    <source>
        <dbReference type="Proteomes" id="UP000520814"/>
    </source>
</evidence>
<name>A0A7W9W504_ARMRO</name>
<feature type="region of interest" description="Disordered" evidence="1">
    <location>
        <begin position="31"/>
        <end position="85"/>
    </location>
</feature>
<comment type="caution">
    <text evidence="2">The sequence shown here is derived from an EMBL/GenBank/DDBJ whole genome shotgun (WGS) entry which is preliminary data.</text>
</comment>
<dbReference type="Proteomes" id="UP000520814">
    <property type="component" value="Unassembled WGS sequence"/>
</dbReference>
<evidence type="ECO:0000313" key="2">
    <source>
        <dbReference type="EMBL" id="MBB6048405.1"/>
    </source>
</evidence>
<dbReference type="AlphaFoldDB" id="A0A7W9W504"/>
<evidence type="ECO:0000256" key="1">
    <source>
        <dbReference type="SAM" id="MobiDB-lite"/>
    </source>
</evidence>
<dbReference type="EMBL" id="JACHGW010000001">
    <property type="protein sequence ID" value="MBB6048405.1"/>
    <property type="molecule type" value="Genomic_DNA"/>
</dbReference>
<proteinExistence type="predicted"/>
<feature type="compositionally biased region" description="Gly residues" evidence="1">
    <location>
        <begin position="55"/>
        <end position="85"/>
    </location>
</feature>
<reference evidence="2 3" key="1">
    <citation type="submission" date="2020-08" db="EMBL/GenBank/DDBJ databases">
        <title>Genomic Encyclopedia of Type Strains, Phase IV (KMG-IV): sequencing the most valuable type-strain genomes for metagenomic binning, comparative biology and taxonomic classification.</title>
        <authorList>
            <person name="Goeker M."/>
        </authorList>
    </citation>
    <scope>NUCLEOTIDE SEQUENCE [LARGE SCALE GENOMIC DNA]</scope>
    <source>
        <strain evidence="2 3">DSM 23562</strain>
    </source>
</reference>